<sequence>MTLGWRNVSLASSPSWSMMGLMEKTTSTPTRTLTNTRRARPSVSCA</sequence>
<accession>A0A0G4NN57</accession>
<evidence type="ECO:0000313" key="2">
    <source>
        <dbReference type="EMBL" id="CRK47903.1"/>
    </source>
</evidence>
<evidence type="ECO:0000313" key="3">
    <source>
        <dbReference type="Proteomes" id="UP000045706"/>
    </source>
</evidence>
<dbReference type="AlphaFoldDB" id="A0A0G4NN57"/>
<protein>
    <submittedName>
        <fullName evidence="2">Uncharacterized protein</fullName>
    </submittedName>
</protein>
<evidence type="ECO:0000256" key="1">
    <source>
        <dbReference type="SAM" id="MobiDB-lite"/>
    </source>
</evidence>
<gene>
    <name evidence="2" type="ORF">BN1723_020426</name>
</gene>
<feature type="region of interest" description="Disordered" evidence="1">
    <location>
        <begin position="23"/>
        <end position="46"/>
    </location>
</feature>
<feature type="compositionally biased region" description="Low complexity" evidence="1">
    <location>
        <begin position="25"/>
        <end position="36"/>
    </location>
</feature>
<dbReference type="EMBL" id="CVQI01037086">
    <property type="protein sequence ID" value="CRK47903.1"/>
    <property type="molecule type" value="Genomic_DNA"/>
</dbReference>
<dbReference type="Proteomes" id="UP000045706">
    <property type="component" value="Unassembled WGS sequence"/>
</dbReference>
<reference evidence="3" key="1">
    <citation type="submission" date="2015-05" db="EMBL/GenBank/DDBJ databases">
        <authorList>
            <person name="Fogelqvist Johan"/>
        </authorList>
    </citation>
    <scope>NUCLEOTIDE SEQUENCE [LARGE SCALE GENOMIC DNA]</scope>
</reference>
<name>A0A0G4NN57_VERLO</name>
<organism evidence="2 3">
    <name type="scientific">Verticillium longisporum</name>
    <name type="common">Verticillium dahliae var. longisporum</name>
    <dbReference type="NCBI Taxonomy" id="100787"/>
    <lineage>
        <taxon>Eukaryota</taxon>
        <taxon>Fungi</taxon>
        <taxon>Dikarya</taxon>
        <taxon>Ascomycota</taxon>
        <taxon>Pezizomycotina</taxon>
        <taxon>Sordariomycetes</taxon>
        <taxon>Hypocreomycetidae</taxon>
        <taxon>Glomerellales</taxon>
        <taxon>Plectosphaerellaceae</taxon>
        <taxon>Verticillium</taxon>
    </lineage>
</organism>
<proteinExistence type="predicted"/>